<feature type="DNA-binding region" description="OmpR/PhoB-type" evidence="8">
    <location>
        <begin position="129"/>
        <end position="225"/>
    </location>
</feature>
<dbReference type="STRING" id="33936.AZI98_13975"/>
<comment type="subcellular location">
    <subcellularLocation>
        <location evidence="1">Cytoplasm</location>
    </subcellularLocation>
</comment>
<evidence type="ECO:0000256" key="8">
    <source>
        <dbReference type="PROSITE-ProRule" id="PRU01091"/>
    </source>
</evidence>
<evidence type="ECO:0000256" key="1">
    <source>
        <dbReference type="ARBA" id="ARBA00004496"/>
    </source>
</evidence>
<dbReference type="Gene3D" id="3.40.50.2300">
    <property type="match status" value="1"/>
</dbReference>
<keyword evidence="6" id="KW-0804">Transcription</keyword>
<dbReference type="Gene3D" id="6.10.250.690">
    <property type="match status" value="1"/>
</dbReference>
<feature type="modified residue" description="4-aspartylphosphate" evidence="7">
    <location>
        <position position="53"/>
    </location>
</feature>
<dbReference type="PANTHER" id="PTHR48111:SF1">
    <property type="entry name" value="TWO-COMPONENT RESPONSE REGULATOR ORR33"/>
    <property type="match status" value="1"/>
</dbReference>
<evidence type="ECO:0000256" key="2">
    <source>
        <dbReference type="ARBA" id="ARBA00022553"/>
    </source>
</evidence>
<dbReference type="Gene3D" id="1.10.10.10">
    <property type="entry name" value="Winged helix-like DNA-binding domain superfamily/Winged helix DNA-binding domain"/>
    <property type="match status" value="1"/>
</dbReference>
<organism evidence="12 13">
    <name type="scientific">Aeribacillus pallidus</name>
    <dbReference type="NCBI Taxonomy" id="33936"/>
    <lineage>
        <taxon>Bacteria</taxon>
        <taxon>Bacillati</taxon>
        <taxon>Bacillota</taxon>
        <taxon>Bacilli</taxon>
        <taxon>Bacillales</taxon>
        <taxon>Bacillaceae</taxon>
        <taxon>Aeribacillus</taxon>
    </lineage>
</organism>
<dbReference type="KEGG" id="apak:AP3564_00435"/>
<evidence type="ECO:0000256" key="4">
    <source>
        <dbReference type="ARBA" id="ARBA00023015"/>
    </source>
</evidence>
<dbReference type="Pfam" id="PF00072">
    <property type="entry name" value="Response_reg"/>
    <property type="match status" value="1"/>
</dbReference>
<dbReference type="InterPro" id="IPR036388">
    <property type="entry name" value="WH-like_DNA-bd_sf"/>
</dbReference>
<dbReference type="Pfam" id="PF00486">
    <property type="entry name" value="Trans_reg_C"/>
    <property type="match status" value="1"/>
</dbReference>
<dbReference type="InterPro" id="IPR001867">
    <property type="entry name" value="OmpR/PhoB-type_DNA-bd"/>
</dbReference>
<dbReference type="GO" id="GO:0000976">
    <property type="term" value="F:transcription cis-regulatory region binding"/>
    <property type="evidence" value="ECO:0007669"/>
    <property type="project" value="TreeGrafter"/>
</dbReference>
<dbReference type="InterPro" id="IPR011006">
    <property type="entry name" value="CheY-like_superfamily"/>
</dbReference>
<dbReference type="OrthoDB" id="9790442at2"/>
<keyword evidence="5 8" id="KW-0238">DNA-binding</keyword>
<evidence type="ECO:0000256" key="6">
    <source>
        <dbReference type="ARBA" id="ARBA00023163"/>
    </source>
</evidence>
<dbReference type="Proteomes" id="UP000076476">
    <property type="component" value="Unassembled WGS sequence"/>
</dbReference>
<dbReference type="GO" id="GO:0006355">
    <property type="term" value="P:regulation of DNA-templated transcription"/>
    <property type="evidence" value="ECO:0007669"/>
    <property type="project" value="InterPro"/>
</dbReference>
<evidence type="ECO:0000259" key="9">
    <source>
        <dbReference type="PROSITE" id="PS50110"/>
    </source>
</evidence>
<accession>A0A163YFC8</accession>
<dbReference type="RefSeq" id="WP_063388886.1">
    <property type="nucleotide sequence ID" value="NZ_CP017703.1"/>
</dbReference>
<dbReference type="EMBL" id="CP017703">
    <property type="protein sequence ID" value="ASS88926.1"/>
    <property type="molecule type" value="Genomic_DNA"/>
</dbReference>
<dbReference type="EMBL" id="LWBR01000048">
    <property type="protein sequence ID" value="KZN95543.1"/>
    <property type="molecule type" value="Genomic_DNA"/>
</dbReference>
<evidence type="ECO:0000313" key="14">
    <source>
        <dbReference type="Proteomes" id="UP000214606"/>
    </source>
</evidence>
<evidence type="ECO:0000256" key="3">
    <source>
        <dbReference type="ARBA" id="ARBA00023012"/>
    </source>
</evidence>
<dbReference type="GO" id="GO:0005829">
    <property type="term" value="C:cytosol"/>
    <property type="evidence" value="ECO:0007669"/>
    <property type="project" value="TreeGrafter"/>
</dbReference>
<dbReference type="AlphaFoldDB" id="A0A165X273"/>
<dbReference type="PROSITE" id="PS51755">
    <property type="entry name" value="OMPR_PHOB"/>
    <property type="match status" value="1"/>
</dbReference>
<dbReference type="CDD" id="cd00383">
    <property type="entry name" value="trans_reg_C"/>
    <property type="match status" value="1"/>
</dbReference>
<keyword evidence="2 7" id="KW-0597">Phosphoprotein</keyword>
<evidence type="ECO:0000313" key="12">
    <source>
        <dbReference type="EMBL" id="KZN95543.1"/>
    </source>
</evidence>
<evidence type="ECO:0000259" key="10">
    <source>
        <dbReference type="PROSITE" id="PS51755"/>
    </source>
</evidence>
<dbReference type="SMART" id="SM00862">
    <property type="entry name" value="Trans_reg_C"/>
    <property type="match status" value="1"/>
</dbReference>
<keyword evidence="13" id="KW-1185">Reference proteome</keyword>
<accession>A0A165X273</accession>
<feature type="domain" description="OmpR/PhoB-type" evidence="10">
    <location>
        <begin position="129"/>
        <end position="225"/>
    </location>
</feature>
<feature type="domain" description="Response regulatory" evidence="9">
    <location>
        <begin position="4"/>
        <end position="119"/>
    </location>
</feature>
<keyword evidence="3" id="KW-0902">Two-component regulatory system</keyword>
<dbReference type="SUPFAM" id="SSF52172">
    <property type="entry name" value="CheY-like"/>
    <property type="match status" value="1"/>
</dbReference>
<evidence type="ECO:0000256" key="7">
    <source>
        <dbReference type="PROSITE-ProRule" id="PRU00169"/>
    </source>
</evidence>
<protein>
    <submittedName>
        <fullName evidence="12">DNA-binding response regulator</fullName>
    </submittedName>
</protein>
<dbReference type="GO" id="GO:0032993">
    <property type="term" value="C:protein-DNA complex"/>
    <property type="evidence" value="ECO:0007669"/>
    <property type="project" value="TreeGrafter"/>
</dbReference>
<evidence type="ECO:0000313" key="13">
    <source>
        <dbReference type="Proteomes" id="UP000076476"/>
    </source>
</evidence>
<dbReference type="PROSITE" id="PS50110">
    <property type="entry name" value="RESPONSE_REGULATORY"/>
    <property type="match status" value="1"/>
</dbReference>
<sequence>MSLKVLIVDDEEKMRKLIRTYLTREGYICLEAKDGFEALERLKKENPDMLIVDVMMPYIDGFTLVEEMRQYLQIDSPVIFLTAKGNEEDKVKGLKIGGDDYIVKPFHPSELLARMEVIFRRTHRIASDVKIAAIGPLQFDLQGRIATVEGRRLALTQKEFDLLFLLAKNKGKVFTRGQLLDQIWDSDYAGSERTVDTHIKTIRLKLKEHSHLIQTVWGIGYKFEVPS</sequence>
<dbReference type="FunFam" id="3.40.50.2300:FF:000001">
    <property type="entry name" value="DNA-binding response regulator PhoB"/>
    <property type="match status" value="1"/>
</dbReference>
<dbReference type="GeneID" id="301127703"/>
<dbReference type="FunFam" id="1.10.10.10:FF:000018">
    <property type="entry name" value="DNA-binding response regulator ResD"/>
    <property type="match status" value="1"/>
</dbReference>
<evidence type="ECO:0000313" key="11">
    <source>
        <dbReference type="EMBL" id="ASS88926.1"/>
    </source>
</evidence>
<dbReference type="InterPro" id="IPR001789">
    <property type="entry name" value="Sig_transdc_resp-reg_receiver"/>
</dbReference>
<dbReference type="CDD" id="cd17574">
    <property type="entry name" value="REC_OmpR"/>
    <property type="match status" value="1"/>
</dbReference>
<reference evidence="11 14" key="2">
    <citation type="submission" date="2016-10" db="EMBL/GenBank/DDBJ databases">
        <title>The whole genome sequencing and assembly of Aeribacillus pallidus KCTC3564 strain.</title>
        <authorList>
            <person name="Lee Y.-J."/>
            <person name="Park M.-K."/>
            <person name="Yi H."/>
            <person name="Bahn Y.-S."/>
            <person name="Kim J.F."/>
            <person name="Lee D.-W."/>
        </authorList>
    </citation>
    <scope>NUCLEOTIDE SEQUENCE [LARGE SCALE GENOMIC DNA]</scope>
    <source>
        <strain evidence="11 14">KCTC3564</strain>
    </source>
</reference>
<proteinExistence type="predicted"/>
<evidence type="ECO:0000256" key="5">
    <source>
        <dbReference type="ARBA" id="ARBA00023125"/>
    </source>
</evidence>
<keyword evidence="4" id="KW-0805">Transcription regulation</keyword>
<reference evidence="12 13" key="1">
    <citation type="submission" date="2016-04" db="EMBL/GenBank/DDBJ databases">
        <title>Draft genome sequence of Aeribacillus pallidus 8m3 from petroleum reservoir.</title>
        <authorList>
            <person name="Poltaraus A.B."/>
            <person name="Nazina T.N."/>
            <person name="Tourova T.P."/>
            <person name="Malakho S.M."/>
            <person name="Korshunova A.V."/>
            <person name="Sokolova D.S."/>
        </authorList>
    </citation>
    <scope>NUCLEOTIDE SEQUENCE [LARGE SCALE GENOMIC DNA]</scope>
    <source>
        <strain evidence="12 13">8m3</strain>
    </source>
</reference>
<dbReference type="PANTHER" id="PTHR48111">
    <property type="entry name" value="REGULATOR OF RPOS"/>
    <property type="match status" value="1"/>
</dbReference>
<dbReference type="Proteomes" id="UP000214606">
    <property type="component" value="Chromosome"/>
</dbReference>
<dbReference type="GO" id="GO:0000156">
    <property type="term" value="F:phosphorelay response regulator activity"/>
    <property type="evidence" value="ECO:0007669"/>
    <property type="project" value="TreeGrafter"/>
</dbReference>
<gene>
    <name evidence="11" type="ORF">AP3564_00435</name>
    <name evidence="12" type="ORF">AZI98_13975</name>
</gene>
<dbReference type="InterPro" id="IPR039420">
    <property type="entry name" value="WalR-like"/>
</dbReference>
<name>A0A165X273_9BACI</name>
<dbReference type="SMART" id="SM00448">
    <property type="entry name" value="REC"/>
    <property type="match status" value="1"/>
</dbReference>